<dbReference type="AlphaFoldDB" id="A0A2V3ZRU2"/>
<sequence length="244" mass="26878">MTLIKKISTNSRNGDVSTLLTLILGAFAKSDWSLDVYLSELINTIRGYCTSLTEALNRLKVYSQMAEKDNIRDMAIKSLFKLVEGYTHIPIAEINEAAKVVENVLEQYGMDIRNDDYAAETAEVNSLLNDLSKPEVAAAIAKLQGVAEIVAALTAAEKDFEAIALQQAEGEGAKKDLATASRLKKAALKEINDNLVGYMNTMAKVKPDTYQTTTQTIAELIENNNELVKRRRTKSDEEVEAEAI</sequence>
<name>A0A2V3ZRU2_9BACT</name>
<protein>
    <submittedName>
        <fullName evidence="2">Uncharacterized protein</fullName>
    </submittedName>
</protein>
<organism evidence="2 3">
    <name type="scientific">Marinifilum breve</name>
    <dbReference type="NCBI Taxonomy" id="2184082"/>
    <lineage>
        <taxon>Bacteria</taxon>
        <taxon>Pseudomonadati</taxon>
        <taxon>Bacteroidota</taxon>
        <taxon>Bacteroidia</taxon>
        <taxon>Marinilabiliales</taxon>
        <taxon>Marinifilaceae</taxon>
    </lineage>
</organism>
<evidence type="ECO:0000313" key="3">
    <source>
        <dbReference type="Proteomes" id="UP000248079"/>
    </source>
</evidence>
<dbReference type="InterPro" id="IPR046228">
    <property type="entry name" value="DUF6261"/>
</dbReference>
<dbReference type="EMBL" id="QFLI01000014">
    <property type="protein sequence ID" value="PXX95747.1"/>
    <property type="molecule type" value="Genomic_DNA"/>
</dbReference>
<dbReference type="Pfam" id="PF19775">
    <property type="entry name" value="DUF6261"/>
    <property type="match status" value="1"/>
</dbReference>
<dbReference type="OrthoDB" id="1123496at2"/>
<keyword evidence="1" id="KW-0175">Coiled coil</keyword>
<feature type="coiled-coil region" evidence="1">
    <location>
        <begin position="210"/>
        <end position="237"/>
    </location>
</feature>
<dbReference type="Proteomes" id="UP000248079">
    <property type="component" value="Unassembled WGS sequence"/>
</dbReference>
<evidence type="ECO:0000313" key="2">
    <source>
        <dbReference type="EMBL" id="PXX95747.1"/>
    </source>
</evidence>
<reference evidence="2 3" key="1">
    <citation type="submission" date="2018-05" db="EMBL/GenBank/DDBJ databases">
        <title>Marinifilum breve JC075T sp. nov., a marine bacterium isolated from Yongle Blue Hole in the South China Sea.</title>
        <authorList>
            <person name="Fu T."/>
        </authorList>
    </citation>
    <scope>NUCLEOTIDE SEQUENCE [LARGE SCALE GENOMIC DNA]</scope>
    <source>
        <strain evidence="2 3">JC075</strain>
    </source>
</reference>
<evidence type="ECO:0000256" key="1">
    <source>
        <dbReference type="SAM" id="Coils"/>
    </source>
</evidence>
<accession>A0A2V3ZRU2</accession>
<comment type="caution">
    <text evidence="2">The sequence shown here is derived from an EMBL/GenBank/DDBJ whole genome shotgun (WGS) entry which is preliminary data.</text>
</comment>
<dbReference type="RefSeq" id="WP_110363700.1">
    <property type="nucleotide sequence ID" value="NZ_QFLI01000014.1"/>
</dbReference>
<gene>
    <name evidence="2" type="ORF">DF185_21890</name>
</gene>
<keyword evidence="3" id="KW-1185">Reference proteome</keyword>
<proteinExistence type="predicted"/>